<dbReference type="EnsemblMetazoa" id="XM_029492537.1">
    <property type="protein sequence ID" value="XP_029348397.1"/>
    <property type="gene ID" value="LOC115034951"/>
</dbReference>
<reference evidence="3" key="3">
    <citation type="submission" date="2022-06" db="UniProtKB">
        <authorList>
            <consortium name="EnsemblMetazoa"/>
        </authorList>
    </citation>
    <scope>IDENTIFICATION</scope>
</reference>
<protein>
    <submittedName>
        <fullName evidence="2 3">Uncharacterized protein</fullName>
    </submittedName>
</protein>
<dbReference type="KEGG" id="api:100571631"/>
<gene>
    <name evidence="3" type="primary">100571631</name>
</gene>
<dbReference type="EnsemblMetazoa" id="NM_001246174.2-2">
    <property type="protein sequence ID" value="NP_001233103.1"/>
    <property type="gene ID" value="LOC100571631-2"/>
</dbReference>
<sequence length="153" mass="17382">MLKHIIVLVLCFMPYIIGNLGDKTPLDYLGEVQRFVECYATLMTFNGILMNFCNKNEIRCSTIKNKTGISIENSGLCPDATKTNALKNKFTQEFDQVMDSTQFISLINKCKSNTSDQSNPLNTFVHNYDWLKNDKVSTCCIQYSQRTPKSLGI</sequence>
<evidence type="ECO:0000313" key="4">
    <source>
        <dbReference type="Proteomes" id="UP000007819"/>
    </source>
</evidence>
<dbReference type="EMBL" id="AK340760">
    <property type="protein sequence ID" value="BAH71306.1"/>
    <property type="molecule type" value="mRNA"/>
</dbReference>
<reference evidence="4" key="2">
    <citation type="submission" date="2010-06" db="EMBL/GenBank/DDBJ databases">
        <authorList>
            <person name="Jiang H."/>
            <person name="Abraham K."/>
            <person name="Ali S."/>
            <person name="Alsbrooks S.L."/>
            <person name="Anim B.N."/>
            <person name="Anosike U.S."/>
            <person name="Attaway T."/>
            <person name="Bandaranaike D.P."/>
            <person name="Battles P.K."/>
            <person name="Bell S.N."/>
            <person name="Bell A.V."/>
            <person name="Beltran B."/>
            <person name="Bickham C."/>
            <person name="Bustamante Y."/>
            <person name="Caleb T."/>
            <person name="Canada A."/>
            <person name="Cardenas V."/>
            <person name="Carter K."/>
            <person name="Chacko J."/>
            <person name="Chandrabose M.N."/>
            <person name="Chavez D."/>
            <person name="Chavez A."/>
            <person name="Chen L."/>
            <person name="Chu H.-S."/>
            <person name="Claassen K.J."/>
            <person name="Cockrell R."/>
            <person name="Collins M."/>
            <person name="Cooper J.A."/>
            <person name="Cree A."/>
            <person name="Curry S.M."/>
            <person name="Da Y."/>
            <person name="Dao M.D."/>
            <person name="Das B."/>
            <person name="Davila M.-L."/>
            <person name="Davy-Carroll L."/>
            <person name="Denson S."/>
            <person name="Dinh H."/>
            <person name="Ebong V.E."/>
            <person name="Edwards J.R."/>
            <person name="Egan A."/>
            <person name="El-Daye J."/>
            <person name="Escobedo L."/>
            <person name="Fernandez S."/>
            <person name="Fernando P.R."/>
            <person name="Flagg N."/>
            <person name="Forbes L.D."/>
            <person name="Fowler R.G."/>
            <person name="Fu Q."/>
            <person name="Gabisi R.A."/>
            <person name="Ganer J."/>
            <person name="Garbino Pronczuk A."/>
            <person name="Garcia R.M."/>
            <person name="Garner T."/>
            <person name="Garrett T.E."/>
            <person name="Gonzalez D.A."/>
            <person name="Hamid H."/>
            <person name="Hawkins E.S."/>
            <person name="Hirani K."/>
            <person name="Hogues M.E."/>
            <person name="Hollins B."/>
            <person name="Hsiao C.-H."/>
            <person name="Jabil R."/>
            <person name="James M.L."/>
            <person name="Jhangiani S.N."/>
            <person name="Johnson B."/>
            <person name="Johnson Q."/>
            <person name="Joshi V."/>
            <person name="Kalu J.B."/>
            <person name="Kam C."/>
            <person name="Kashfia A."/>
            <person name="Keebler J."/>
            <person name="Kisamo H."/>
            <person name="Kovar C.L."/>
            <person name="Lago L.A."/>
            <person name="Lai C.-Y."/>
            <person name="Laidlaw J."/>
            <person name="Lara F."/>
            <person name="Le T.-K."/>
            <person name="Lee S.L."/>
            <person name="Legall F.H."/>
            <person name="Lemon S.J."/>
            <person name="Lewis L.R."/>
            <person name="Li B."/>
            <person name="Liu Y."/>
            <person name="Liu Y.-S."/>
            <person name="Lopez J."/>
            <person name="Lozado R.J."/>
            <person name="Lu J."/>
            <person name="Madu R.C."/>
            <person name="Maheshwari M."/>
            <person name="Maheshwari R."/>
            <person name="Malloy K."/>
            <person name="Martinez E."/>
            <person name="Mathew T."/>
            <person name="Mercado I.C."/>
            <person name="Mercado C."/>
            <person name="Meyer B."/>
            <person name="Montgomery K."/>
            <person name="Morgan M.B."/>
            <person name="Munidasa M."/>
            <person name="Nazareth L.V."/>
            <person name="Nelson J."/>
            <person name="Ng B.M."/>
            <person name="Nguyen N.B."/>
            <person name="Nguyen P.Q."/>
            <person name="Nguyen T."/>
            <person name="Obregon M."/>
            <person name="Okwuonu G.O."/>
            <person name="Onwere C.G."/>
            <person name="Orozco G."/>
            <person name="Parra A."/>
            <person name="Patel S."/>
            <person name="Patil S."/>
            <person name="Perez A."/>
            <person name="Perez Y."/>
            <person name="Pham C."/>
            <person name="Primus E.L."/>
            <person name="Pu L.-L."/>
            <person name="Puazo M."/>
            <person name="Qin X."/>
            <person name="Quiroz J.B."/>
            <person name="Reese J."/>
            <person name="Richards S."/>
            <person name="Rives C.M."/>
            <person name="Robberts R."/>
            <person name="Ruiz S.J."/>
            <person name="Ruiz M.J."/>
            <person name="Santibanez J."/>
            <person name="Schneider B.W."/>
            <person name="Sisson I."/>
            <person name="Smith M."/>
            <person name="Sodergren E."/>
            <person name="Song X.-Z."/>
            <person name="Song B.B."/>
            <person name="Summersgill H."/>
            <person name="Thelus R."/>
            <person name="Thornton R.D."/>
            <person name="Trejos Z.Y."/>
            <person name="Usmani K."/>
            <person name="Vattathil S."/>
            <person name="Villasana D."/>
            <person name="Walker D.L."/>
            <person name="Wang S."/>
            <person name="Wang K."/>
            <person name="White C.S."/>
            <person name="Williams A.C."/>
            <person name="Williamson J."/>
            <person name="Wilson K."/>
            <person name="Woghiren I.O."/>
            <person name="Woodworth J.R."/>
            <person name="Worley K.C."/>
            <person name="Wright R.A."/>
            <person name="Wu W."/>
            <person name="Young L."/>
            <person name="Zhang L."/>
            <person name="Zhang J."/>
            <person name="Zhu Y."/>
            <person name="Muzny D.M."/>
            <person name="Weinstock G."/>
            <person name="Gibbs R.A."/>
        </authorList>
    </citation>
    <scope>NUCLEOTIDE SEQUENCE [LARGE SCALE GENOMIC DNA]</scope>
    <source>
        <strain evidence="4">LSR1</strain>
    </source>
</reference>
<reference evidence="2" key="1">
    <citation type="submission" date="2009-06" db="EMBL/GenBank/DDBJ databases">
        <title>A full-length cDNA resource of the pea aphid, Acyrthosiphon pisum.</title>
        <authorList>
            <person name="Shigenobu S."/>
            <person name="Nakabachi A."/>
            <person name="Richards S."/>
        </authorList>
    </citation>
    <scope>NUCLEOTIDE SEQUENCE</scope>
    <source>
        <strain evidence="2">LSR1</strain>
        <tissue evidence="2">Whole body</tissue>
    </source>
</reference>
<feature type="signal peptide" evidence="1">
    <location>
        <begin position="1"/>
        <end position="18"/>
    </location>
</feature>
<accession>C4WTT6</accession>
<dbReference type="Proteomes" id="UP000007819">
    <property type="component" value="Unassembled WGS sequence"/>
</dbReference>
<feature type="chain" id="PRO_5002945732" evidence="1">
    <location>
        <begin position="19"/>
        <end position="153"/>
    </location>
</feature>
<organism evidence="2">
    <name type="scientific">Acyrthosiphon pisum</name>
    <name type="common">Pea aphid</name>
    <dbReference type="NCBI Taxonomy" id="7029"/>
    <lineage>
        <taxon>Eukaryota</taxon>
        <taxon>Metazoa</taxon>
        <taxon>Ecdysozoa</taxon>
        <taxon>Arthropoda</taxon>
        <taxon>Hexapoda</taxon>
        <taxon>Insecta</taxon>
        <taxon>Pterygota</taxon>
        <taxon>Neoptera</taxon>
        <taxon>Paraneoptera</taxon>
        <taxon>Hemiptera</taxon>
        <taxon>Sternorrhyncha</taxon>
        <taxon>Aphidomorpha</taxon>
        <taxon>Aphidoidea</taxon>
        <taxon>Aphididae</taxon>
        <taxon>Macrosiphini</taxon>
        <taxon>Acyrthosiphon</taxon>
    </lineage>
</organism>
<name>C4WTT6_ACYPI</name>
<keyword evidence="1" id="KW-0732">Signal</keyword>
<proteinExistence type="evidence at transcript level"/>
<keyword evidence="4" id="KW-1185">Reference proteome</keyword>
<evidence type="ECO:0000256" key="1">
    <source>
        <dbReference type="SAM" id="SignalP"/>
    </source>
</evidence>
<evidence type="ECO:0000313" key="2">
    <source>
        <dbReference type="EMBL" id="BAH71306.1"/>
    </source>
</evidence>
<dbReference type="AlphaFoldDB" id="C4WTT6"/>
<evidence type="ECO:0000313" key="3">
    <source>
        <dbReference type="EnsemblMetazoa" id="NP_001233103.1"/>
    </source>
</evidence>